<feature type="compositionally biased region" description="Polar residues" evidence="1">
    <location>
        <begin position="1"/>
        <end position="19"/>
    </location>
</feature>
<evidence type="ECO:0000256" key="1">
    <source>
        <dbReference type="SAM" id="MobiDB-lite"/>
    </source>
</evidence>
<dbReference type="EMBL" id="CAEKDK010000001">
    <property type="protein sequence ID" value="CAB4263560.1"/>
    <property type="molecule type" value="Genomic_DNA"/>
</dbReference>
<evidence type="ECO:0000313" key="2">
    <source>
        <dbReference type="EMBL" id="CAB4263560.1"/>
    </source>
</evidence>
<evidence type="ECO:0000313" key="3">
    <source>
        <dbReference type="Proteomes" id="UP000507222"/>
    </source>
</evidence>
<dbReference type="Proteomes" id="UP000507222">
    <property type="component" value="Unassembled WGS sequence"/>
</dbReference>
<accession>A0A6J5THX8</accession>
<proteinExistence type="predicted"/>
<sequence length="68" mass="7337">MGRSHNSPLSKVKLSSPQASKDDNLDYLNLPKDAHGSRSPCRKCGSSLLPSGSCQTQLKTLPTREAQL</sequence>
<organism evidence="2 3">
    <name type="scientific">Prunus armeniaca</name>
    <name type="common">Apricot</name>
    <name type="synonym">Armeniaca vulgaris</name>
    <dbReference type="NCBI Taxonomy" id="36596"/>
    <lineage>
        <taxon>Eukaryota</taxon>
        <taxon>Viridiplantae</taxon>
        <taxon>Streptophyta</taxon>
        <taxon>Embryophyta</taxon>
        <taxon>Tracheophyta</taxon>
        <taxon>Spermatophyta</taxon>
        <taxon>Magnoliopsida</taxon>
        <taxon>eudicotyledons</taxon>
        <taxon>Gunneridae</taxon>
        <taxon>Pentapetalae</taxon>
        <taxon>rosids</taxon>
        <taxon>fabids</taxon>
        <taxon>Rosales</taxon>
        <taxon>Rosaceae</taxon>
        <taxon>Amygdaloideae</taxon>
        <taxon>Amygdaleae</taxon>
        <taxon>Prunus</taxon>
    </lineage>
</organism>
<name>A0A6J5THX8_PRUAR</name>
<feature type="region of interest" description="Disordered" evidence="1">
    <location>
        <begin position="1"/>
        <end position="42"/>
    </location>
</feature>
<protein>
    <submittedName>
        <fullName evidence="2">Uncharacterized protein</fullName>
    </submittedName>
</protein>
<dbReference type="AlphaFoldDB" id="A0A6J5THX8"/>
<reference evidence="2 3" key="1">
    <citation type="submission" date="2020-05" db="EMBL/GenBank/DDBJ databases">
        <authorList>
            <person name="Campoy J."/>
            <person name="Schneeberger K."/>
            <person name="Spophaly S."/>
        </authorList>
    </citation>
    <scope>NUCLEOTIDE SEQUENCE [LARGE SCALE GENOMIC DNA]</scope>
    <source>
        <strain evidence="2">PruArmRojPasFocal</strain>
    </source>
</reference>
<gene>
    <name evidence="2" type="ORF">CURHAP_LOCUS4032</name>
</gene>